<gene>
    <name evidence="2" type="ORF">CAUJ_LOCUS12738</name>
</gene>
<dbReference type="EMBL" id="CAJGYM010000080">
    <property type="protein sequence ID" value="CAD6196827.1"/>
    <property type="molecule type" value="Genomic_DNA"/>
</dbReference>
<accession>A0A8S1HLM0</accession>
<proteinExistence type="predicted"/>
<feature type="region of interest" description="Disordered" evidence="1">
    <location>
        <begin position="1"/>
        <end position="27"/>
    </location>
</feature>
<reference evidence="2" key="1">
    <citation type="submission" date="2020-10" db="EMBL/GenBank/DDBJ databases">
        <authorList>
            <person name="Kikuchi T."/>
        </authorList>
    </citation>
    <scope>NUCLEOTIDE SEQUENCE</scope>
    <source>
        <strain evidence="2">NKZ352</strain>
    </source>
</reference>
<organism evidence="2 3">
    <name type="scientific">Caenorhabditis auriculariae</name>
    <dbReference type="NCBI Taxonomy" id="2777116"/>
    <lineage>
        <taxon>Eukaryota</taxon>
        <taxon>Metazoa</taxon>
        <taxon>Ecdysozoa</taxon>
        <taxon>Nematoda</taxon>
        <taxon>Chromadorea</taxon>
        <taxon>Rhabditida</taxon>
        <taxon>Rhabditina</taxon>
        <taxon>Rhabditomorpha</taxon>
        <taxon>Rhabditoidea</taxon>
        <taxon>Rhabditidae</taxon>
        <taxon>Peloderinae</taxon>
        <taxon>Caenorhabditis</taxon>
    </lineage>
</organism>
<evidence type="ECO:0000256" key="1">
    <source>
        <dbReference type="SAM" id="MobiDB-lite"/>
    </source>
</evidence>
<feature type="compositionally biased region" description="Polar residues" evidence="1">
    <location>
        <begin position="14"/>
        <end position="27"/>
    </location>
</feature>
<dbReference type="AlphaFoldDB" id="A0A8S1HLM0"/>
<feature type="region of interest" description="Disordered" evidence="1">
    <location>
        <begin position="62"/>
        <end position="92"/>
    </location>
</feature>
<protein>
    <submittedName>
        <fullName evidence="2">Uncharacterized protein</fullName>
    </submittedName>
</protein>
<keyword evidence="3" id="KW-1185">Reference proteome</keyword>
<name>A0A8S1HLM0_9PELO</name>
<dbReference type="Proteomes" id="UP000835052">
    <property type="component" value="Unassembled WGS sequence"/>
</dbReference>
<comment type="caution">
    <text evidence="2">The sequence shown here is derived from an EMBL/GenBank/DDBJ whole genome shotgun (WGS) entry which is preliminary data.</text>
</comment>
<sequence>MKVYKRNAELIQPDRQSPASRPTSISQRTLPRMKWKLIEGRLNLTLLLLIAMLNAVSADHNKAPSGIQTAEESVPDAQKDRKISDVEFRTRE</sequence>
<evidence type="ECO:0000313" key="2">
    <source>
        <dbReference type="EMBL" id="CAD6196827.1"/>
    </source>
</evidence>
<feature type="compositionally biased region" description="Basic and acidic residues" evidence="1">
    <location>
        <begin position="77"/>
        <end position="92"/>
    </location>
</feature>
<evidence type="ECO:0000313" key="3">
    <source>
        <dbReference type="Proteomes" id="UP000835052"/>
    </source>
</evidence>